<reference evidence="1 2" key="1">
    <citation type="submission" date="2019-10" db="EMBL/GenBank/DDBJ databases">
        <authorList>
            <person name="Palmer J.M."/>
        </authorList>
    </citation>
    <scope>NUCLEOTIDE SEQUENCE [LARGE SCALE GENOMIC DNA]</scope>
    <source>
        <strain evidence="1 2">TWF694</strain>
    </source>
</reference>
<dbReference type="EMBL" id="JAVHJO010000002">
    <property type="protein sequence ID" value="KAK6542302.1"/>
    <property type="molecule type" value="Genomic_DNA"/>
</dbReference>
<keyword evidence="2" id="KW-1185">Reference proteome</keyword>
<proteinExistence type="predicted"/>
<dbReference type="PANTHER" id="PTHR46082">
    <property type="entry name" value="ATP/GTP-BINDING PROTEIN-RELATED"/>
    <property type="match status" value="1"/>
</dbReference>
<dbReference type="Proteomes" id="UP001365542">
    <property type="component" value="Unassembled WGS sequence"/>
</dbReference>
<protein>
    <submittedName>
        <fullName evidence="1">Uncharacterized protein</fullName>
    </submittedName>
</protein>
<evidence type="ECO:0000313" key="2">
    <source>
        <dbReference type="Proteomes" id="UP001365542"/>
    </source>
</evidence>
<organism evidence="1 2">
    <name type="scientific">Orbilia ellipsospora</name>
    <dbReference type="NCBI Taxonomy" id="2528407"/>
    <lineage>
        <taxon>Eukaryota</taxon>
        <taxon>Fungi</taxon>
        <taxon>Dikarya</taxon>
        <taxon>Ascomycota</taxon>
        <taxon>Pezizomycotina</taxon>
        <taxon>Orbiliomycetes</taxon>
        <taxon>Orbiliales</taxon>
        <taxon>Orbiliaceae</taxon>
        <taxon>Orbilia</taxon>
    </lineage>
</organism>
<dbReference type="GO" id="GO:0003824">
    <property type="term" value="F:catalytic activity"/>
    <property type="evidence" value="ECO:0007669"/>
    <property type="project" value="InterPro"/>
</dbReference>
<dbReference type="InterPro" id="IPR035994">
    <property type="entry name" value="Nucleoside_phosphorylase_sf"/>
</dbReference>
<accession>A0AAV9XMZ7</accession>
<dbReference type="AlphaFoldDB" id="A0AAV9XMZ7"/>
<dbReference type="InterPro" id="IPR053137">
    <property type="entry name" value="NLR-like"/>
</dbReference>
<dbReference type="PANTHER" id="PTHR46082:SF11">
    <property type="entry name" value="AAA+ ATPASE DOMAIN-CONTAINING PROTEIN-RELATED"/>
    <property type="match status" value="1"/>
</dbReference>
<evidence type="ECO:0000313" key="1">
    <source>
        <dbReference type="EMBL" id="KAK6542302.1"/>
    </source>
</evidence>
<dbReference type="GO" id="GO:0009116">
    <property type="term" value="P:nucleoside metabolic process"/>
    <property type="evidence" value="ECO:0007669"/>
    <property type="project" value="InterPro"/>
</dbReference>
<dbReference type="SUPFAM" id="SSF53167">
    <property type="entry name" value="Purine and uridine phosphorylases"/>
    <property type="match status" value="1"/>
</dbReference>
<comment type="caution">
    <text evidence="1">The sequence shown here is derived from an EMBL/GenBank/DDBJ whole genome shotgun (WGS) entry which is preliminary data.</text>
</comment>
<gene>
    <name evidence="1" type="ORF">TWF694_006262</name>
</gene>
<sequence length="72" mass="8007">MEAAGLMNELPCLKIRGICDYSDGYKNKRWQPYATLVAVIFAKELTTFISNLAANSESKDAKEDELPALPNK</sequence>
<name>A0AAV9XMZ7_9PEZI</name>
<dbReference type="Gene3D" id="3.40.50.1580">
    <property type="entry name" value="Nucleoside phosphorylase domain"/>
    <property type="match status" value="1"/>
</dbReference>